<sequence length="811" mass="89543">MALDTADPTEDPLLSDVRSALPKQASAQEAVLPTDQDTPSSTSPDTPERGRADDPPASKPMSQPRKNDDTEPSNASRYVPPEQDNAKLAQIARRIGPEMAAIAARQQAQKASVRHTKRIQGWIPFGDSTSVAGRDLGGLIYVGTPPSLSDGGYGQKCRAYIDPSLPVARPGLDRDGREMPYWPGYSNIPARCRATYLDWLAGGRTDRSRDPGYMFLYFYGLERRFFVDNPSDEERQQIVDEVRRLVQLYADNGSVQRYLGEFIDIAQVATMEIEAIEPIFERSGWDLPLSLRIAIGTRIGREEPLDARWMASWLFCHPEHSLRTAATRCRDEFLALFRIRFGERFPDGLKVNKPKRVLKATYRAASSEFTGTLAPTVDDKPIPDIGRLRKPVEIAQSIADEVMDELDKLSRFLGRRPDERSSAAAHALLPAKLRPLFPSAELEALRGWAADRVAEGGFVTLADAIERLEGERPGKIGKRQFTGAADALARTGFGLAPDPRFALRSPKPDEPVVVFDLGERVEKLEDVSHRYRSVLMEIALGSFVAHANGHVADGERQSLEERIASSDGLNDQERRRLAANLAWFLAVPPDMSLLRRKLKDMAERDETAIRAALVAAARSDGTIHAEEVASLERVYKALGLDANRVYSDLHSGDLADTLPVVRAARTGAPGEAIPGDRDHAGPMLDTSRIAAIRSDTQRVSSVLGEIFDIEEEDDVPDVEAGLPGGLDRNHAALVRALITMPHWSEEEFAELCERHSLLASGSLETINEWGFERYDEALLDEYEGYDITPEVAAAIGRETIGERGNVETETA</sequence>
<dbReference type="Pfam" id="PF15615">
    <property type="entry name" value="TerB_C"/>
    <property type="match status" value="1"/>
</dbReference>
<feature type="compositionally biased region" description="Polar residues" evidence="1">
    <location>
        <begin position="35"/>
        <end position="45"/>
    </location>
</feature>
<dbReference type="Pfam" id="PF05099">
    <property type="entry name" value="TerB"/>
    <property type="match status" value="1"/>
</dbReference>
<evidence type="ECO:0000313" key="5">
    <source>
        <dbReference type="EMBL" id="TPW30278.1"/>
    </source>
</evidence>
<dbReference type="InterPro" id="IPR025266">
    <property type="entry name" value="TerB_N"/>
</dbReference>
<feature type="domain" description="TerB N-terminal" evidence="3">
    <location>
        <begin position="125"/>
        <end position="326"/>
    </location>
</feature>
<evidence type="ECO:0000259" key="2">
    <source>
        <dbReference type="Pfam" id="PF05099"/>
    </source>
</evidence>
<dbReference type="OrthoDB" id="227636at2"/>
<dbReference type="InterPro" id="IPR007791">
    <property type="entry name" value="DjlA_N"/>
</dbReference>
<accession>A0A506U9S0</accession>
<dbReference type="EMBL" id="VHLH01000007">
    <property type="protein sequence ID" value="TPW30278.1"/>
    <property type="molecule type" value="Genomic_DNA"/>
</dbReference>
<feature type="domain" description="Co-chaperone DjlA N-terminal" evidence="2">
    <location>
        <begin position="538"/>
        <end position="642"/>
    </location>
</feature>
<feature type="domain" description="TerB-C" evidence="4">
    <location>
        <begin position="683"/>
        <end position="792"/>
    </location>
</feature>
<dbReference type="CDD" id="cd07176">
    <property type="entry name" value="terB"/>
    <property type="match status" value="1"/>
</dbReference>
<evidence type="ECO:0000256" key="1">
    <source>
        <dbReference type="SAM" id="MobiDB-lite"/>
    </source>
</evidence>
<dbReference type="InterPro" id="IPR028932">
    <property type="entry name" value="TerB-C"/>
</dbReference>
<dbReference type="AlphaFoldDB" id="A0A506U9S0"/>
<reference evidence="5 6" key="1">
    <citation type="submission" date="2019-06" db="EMBL/GenBank/DDBJ databases">
        <authorList>
            <person name="Li M."/>
        </authorList>
    </citation>
    <scope>NUCLEOTIDE SEQUENCE [LARGE SCALE GENOMIC DNA]</scope>
    <source>
        <strain evidence="5 6">BGMRC6574</strain>
    </source>
</reference>
<feature type="compositionally biased region" description="Basic and acidic residues" evidence="1">
    <location>
        <begin position="46"/>
        <end position="56"/>
    </location>
</feature>
<comment type="caution">
    <text evidence="5">The sequence shown here is derived from an EMBL/GenBank/DDBJ whole genome shotgun (WGS) entry which is preliminary data.</text>
</comment>
<keyword evidence="6" id="KW-1185">Reference proteome</keyword>
<feature type="region of interest" description="Disordered" evidence="1">
    <location>
        <begin position="1"/>
        <end position="86"/>
    </location>
</feature>
<dbReference type="SUPFAM" id="SSF158682">
    <property type="entry name" value="TerB-like"/>
    <property type="match status" value="1"/>
</dbReference>
<dbReference type="Pfam" id="PF13208">
    <property type="entry name" value="TerB_N"/>
    <property type="match status" value="1"/>
</dbReference>
<name>A0A506U9S0_9HYPH</name>
<evidence type="ECO:0000313" key="6">
    <source>
        <dbReference type="Proteomes" id="UP000320314"/>
    </source>
</evidence>
<proteinExistence type="predicted"/>
<organism evidence="5 6">
    <name type="scientific">Pararhizobium mangrovi</name>
    <dbReference type="NCBI Taxonomy" id="2590452"/>
    <lineage>
        <taxon>Bacteria</taxon>
        <taxon>Pseudomonadati</taxon>
        <taxon>Pseudomonadota</taxon>
        <taxon>Alphaproteobacteria</taxon>
        <taxon>Hyphomicrobiales</taxon>
        <taxon>Rhizobiaceae</taxon>
        <taxon>Rhizobium/Agrobacterium group</taxon>
        <taxon>Pararhizobium</taxon>
    </lineage>
</organism>
<dbReference type="Proteomes" id="UP000320314">
    <property type="component" value="Unassembled WGS sequence"/>
</dbReference>
<gene>
    <name evidence="5" type="ORF">FJU11_06005</name>
</gene>
<evidence type="ECO:0008006" key="7">
    <source>
        <dbReference type="Google" id="ProtNLM"/>
    </source>
</evidence>
<evidence type="ECO:0000259" key="3">
    <source>
        <dbReference type="Pfam" id="PF13208"/>
    </source>
</evidence>
<protein>
    <recommendedName>
        <fullName evidence="7">Tellurite resistance protein TerB</fullName>
    </recommendedName>
</protein>
<dbReference type="InterPro" id="IPR029024">
    <property type="entry name" value="TerB-like"/>
</dbReference>
<evidence type="ECO:0000259" key="4">
    <source>
        <dbReference type="Pfam" id="PF15615"/>
    </source>
</evidence>
<dbReference type="Gene3D" id="1.10.3680.10">
    <property type="entry name" value="TerB-like"/>
    <property type="match status" value="1"/>
</dbReference>